<reference evidence="3" key="2">
    <citation type="journal article" date="2022" name="Microbiol. Resour. Announc.">
        <title>Metagenome Sequencing to Explore Phylogenomics of Terrestrial Cyanobacteria.</title>
        <authorList>
            <person name="Ward R.D."/>
            <person name="Stajich J.E."/>
            <person name="Johansen J.R."/>
            <person name="Huntemann M."/>
            <person name="Clum A."/>
            <person name="Foster B."/>
            <person name="Foster B."/>
            <person name="Roux S."/>
            <person name="Palaniappan K."/>
            <person name="Varghese N."/>
            <person name="Mukherjee S."/>
            <person name="Reddy T.B.K."/>
            <person name="Daum C."/>
            <person name="Copeland A."/>
            <person name="Chen I.A."/>
            <person name="Ivanova N.N."/>
            <person name="Kyrpides N.C."/>
            <person name="Shapiro N."/>
            <person name="Eloe-Fadrosh E.A."/>
            <person name="Pietrasiak N."/>
        </authorList>
    </citation>
    <scope>NUCLEOTIDE SEQUENCE</scope>
    <source>
        <strain evidence="3">GSE-NOS-MK-12-04C</strain>
    </source>
</reference>
<sequence length="532" mass="58220">MPVNLFDANYYRAANSDLRGYSDTEALSHFQNLGLDEGRSFSPFVDLSFYRSSNSDLTSYSNREAYEHLSNSGVTEGRRFSAIFDLKFYKNHNNDLVSLDNEQLFDHLRTNGVTEGRQFSQFFDINFYGSDNPDVAQANGGSRLGALNDFALSGLNQGRRFSNAFDVNYYRNTNPDLAAANLTNKQLLEHFEIYGVNEGRVSAESFDVKFYLNSNPDLEPANFNYSQAYEDFVTDGLPKGRIASRYINSDYAGNELSAARNIGLDSKTVIFRDSVGNADTSDFYQFTLGSQNNFNLTLNGLSADADVELLNNAGQVVASAANGGMTSESLTVSNLQAGTFYIRVYQGVGGGDTNYNMSLSAIPVPATIVSAAESAAPESALLVSPTPQSATPASSGNYFIDRVIELTNAERAKAGLKPVSFNSKLSSAAQAHSEEMATCDYFSHTGTSGCSVSDRVQNCGYEYSYVGENIAAGYVTPEEVVQGWMSSPGHRANILNANYQEVGIGYHYLENDMGNVNYNYYWTQDFGSTLTT</sequence>
<reference evidence="3" key="1">
    <citation type="submission" date="2021-05" db="EMBL/GenBank/DDBJ databases">
        <authorList>
            <person name="Pietrasiak N."/>
            <person name="Ward R."/>
            <person name="Stajich J.E."/>
            <person name="Kurbessoian T."/>
        </authorList>
    </citation>
    <scope>NUCLEOTIDE SEQUENCE</scope>
    <source>
        <strain evidence="3">GSE-NOS-MK-12-04C</strain>
    </source>
</reference>
<protein>
    <submittedName>
        <fullName evidence="3">Pre-peptidase C-terminal domain-containing protein</fullName>
    </submittedName>
</protein>
<dbReference type="PANTHER" id="PTHR31157">
    <property type="entry name" value="SCP DOMAIN-CONTAINING PROTEIN"/>
    <property type="match status" value="1"/>
</dbReference>
<dbReference type="SUPFAM" id="SSF55797">
    <property type="entry name" value="PR-1-like"/>
    <property type="match status" value="1"/>
</dbReference>
<comment type="caution">
    <text evidence="3">The sequence shown here is derived from an EMBL/GenBank/DDBJ whole genome shotgun (WGS) entry which is preliminary data.</text>
</comment>
<gene>
    <name evidence="3" type="ORF">KME60_14640</name>
</gene>
<evidence type="ECO:0000313" key="3">
    <source>
        <dbReference type="EMBL" id="MBW4668621.1"/>
    </source>
</evidence>
<dbReference type="AlphaFoldDB" id="A0A951UTJ8"/>
<dbReference type="Gene3D" id="3.40.33.10">
    <property type="entry name" value="CAP"/>
    <property type="match status" value="1"/>
</dbReference>
<dbReference type="Gene3D" id="2.60.120.380">
    <property type="match status" value="1"/>
</dbReference>
<evidence type="ECO:0000259" key="2">
    <source>
        <dbReference type="Pfam" id="PF04151"/>
    </source>
</evidence>
<dbReference type="PANTHER" id="PTHR31157:SF1">
    <property type="entry name" value="SCP DOMAIN-CONTAINING PROTEIN"/>
    <property type="match status" value="1"/>
</dbReference>
<evidence type="ECO:0000313" key="4">
    <source>
        <dbReference type="Proteomes" id="UP000729701"/>
    </source>
</evidence>
<evidence type="ECO:0000259" key="1">
    <source>
        <dbReference type="Pfam" id="PF00188"/>
    </source>
</evidence>
<dbReference type="Pfam" id="PF00188">
    <property type="entry name" value="CAP"/>
    <property type="match status" value="1"/>
</dbReference>
<organism evidence="3 4">
    <name type="scientific">Cyanomargarita calcarea GSE-NOS-MK-12-04C</name>
    <dbReference type="NCBI Taxonomy" id="2839659"/>
    <lineage>
        <taxon>Bacteria</taxon>
        <taxon>Bacillati</taxon>
        <taxon>Cyanobacteriota</taxon>
        <taxon>Cyanophyceae</taxon>
        <taxon>Nostocales</taxon>
        <taxon>Cyanomargaritaceae</taxon>
        <taxon>Cyanomargarita</taxon>
    </lineage>
</organism>
<proteinExistence type="predicted"/>
<dbReference type="Pfam" id="PF04151">
    <property type="entry name" value="PPC"/>
    <property type="match status" value="1"/>
</dbReference>
<name>A0A951UTJ8_9CYAN</name>
<dbReference type="InterPro" id="IPR007280">
    <property type="entry name" value="Peptidase_C_arc/bac"/>
</dbReference>
<dbReference type="Proteomes" id="UP000729701">
    <property type="component" value="Unassembled WGS sequence"/>
</dbReference>
<dbReference type="InterPro" id="IPR014044">
    <property type="entry name" value="CAP_dom"/>
</dbReference>
<dbReference type="SUPFAM" id="SSF89260">
    <property type="entry name" value="Collagen-binding domain"/>
    <property type="match status" value="1"/>
</dbReference>
<feature type="domain" description="SCP" evidence="1">
    <location>
        <begin position="405"/>
        <end position="526"/>
    </location>
</feature>
<dbReference type="InterPro" id="IPR035940">
    <property type="entry name" value="CAP_sf"/>
</dbReference>
<feature type="domain" description="Peptidase C-terminal archaeal/bacterial" evidence="2">
    <location>
        <begin position="280"/>
        <end position="346"/>
    </location>
</feature>
<accession>A0A951UTJ8</accession>
<dbReference type="CDD" id="cd05379">
    <property type="entry name" value="CAP_bacterial"/>
    <property type="match status" value="1"/>
</dbReference>
<dbReference type="EMBL" id="JAHHGZ010000014">
    <property type="protein sequence ID" value="MBW4668621.1"/>
    <property type="molecule type" value="Genomic_DNA"/>
</dbReference>